<accession>A0A7W7QTT4</accession>
<dbReference type="NCBIfam" id="TIGR04500">
    <property type="entry name" value="PpiC_rel_mature"/>
    <property type="match status" value="1"/>
</dbReference>
<proteinExistence type="predicted"/>
<dbReference type="InterPro" id="IPR027304">
    <property type="entry name" value="Trigger_fact/SurA_dom_sf"/>
</dbReference>
<dbReference type="Proteomes" id="UP000552644">
    <property type="component" value="Unassembled WGS sequence"/>
</dbReference>
<protein>
    <submittedName>
        <fullName evidence="1">Putative peptide maturation system protein</fullName>
    </submittedName>
</protein>
<evidence type="ECO:0000313" key="1">
    <source>
        <dbReference type="EMBL" id="MBB4919629.1"/>
    </source>
</evidence>
<organism evidence="1 2">
    <name type="scientific">Streptosporangium saharense</name>
    <dbReference type="NCBI Taxonomy" id="1706840"/>
    <lineage>
        <taxon>Bacteria</taxon>
        <taxon>Bacillati</taxon>
        <taxon>Actinomycetota</taxon>
        <taxon>Actinomycetes</taxon>
        <taxon>Streptosporangiales</taxon>
        <taxon>Streptosporangiaceae</taxon>
        <taxon>Streptosporangium</taxon>
    </lineage>
</organism>
<evidence type="ECO:0000313" key="2">
    <source>
        <dbReference type="Proteomes" id="UP000552644"/>
    </source>
</evidence>
<keyword evidence="2" id="KW-1185">Reference proteome</keyword>
<name>A0A7W7QTT4_9ACTN</name>
<dbReference type="AlphaFoldDB" id="A0A7W7QTT4"/>
<reference evidence="1 2" key="1">
    <citation type="submission" date="2020-08" db="EMBL/GenBank/DDBJ databases">
        <title>Genomic Encyclopedia of Type Strains, Phase III (KMG-III): the genomes of soil and plant-associated and newly described type strains.</title>
        <authorList>
            <person name="Whitman W."/>
        </authorList>
    </citation>
    <scope>NUCLEOTIDE SEQUENCE [LARGE SCALE GENOMIC DNA]</scope>
    <source>
        <strain evidence="1 2">CECT 8840</strain>
    </source>
</reference>
<sequence>MSDFATALESGVRLLRGLPRRRAHVEEARRAAAGWALEHPDLRAQLVVDERPGTPVVDFDLLVEDPRGGTVALTVQTEDGVPWLVDHSTHWAAGQLVSVDDVHLSVAQALTMIKSLSRRDTTPHDEIVDQCLILNEVADETEPVPTEDLQAAADEFRRGRGLYDRATTLAWLAEMGMTPERFETYIGGVARRRAFRRRKEAELGAARLAADPRAFDLVRAVWITGRENGVAAHTGDLARAADGGLAALAAAGDVETTIAERPALDLPEPLRDMAPGETVGPVPYGGAFLAGTVLARHEAREDERTLAAAGRAAFSEWLAARRARATIEWHWS</sequence>
<dbReference type="SUPFAM" id="SSF109998">
    <property type="entry name" value="Triger factor/SurA peptide-binding domain-like"/>
    <property type="match status" value="1"/>
</dbReference>
<gene>
    <name evidence="1" type="ORF">FHS44_006772</name>
</gene>
<comment type="caution">
    <text evidence="1">The sequence shown here is derived from an EMBL/GenBank/DDBJ whole genome shotgun (WGS) entry which is preliminary data.</text>
</comment>
<dbReference type="EMBL" id="JACHJP010000010">
    <property type="protein sequence ID" value="MBB4919629.1"/>
    <property type="molecule type" value="Genomic_DNA"/>
</dbReference>
<dbReference type="InterPro" id="IPR030985">
    <property type="entry name" value="PpiC-rel_mature"/>
</dbReference>
<dbReference type="RefSeq" id="WP_184722144.1">
    <property type="nucleotide sequence ID" value="NZ_JACHJP010000010.1"/>
</dbReference>